<dbReference type="SUPFAM" id="SSF51182">
    <property type="entry name" value="RmlC-like cupins"/>
    <property type="match status" value="1"/>
</dbReference>
<gene>
    <name evidence="2" type="ORF">SAMN05421789_101201</name>
</gene>
<evidence type="ECO:0000313" key="2">
    <source>
        <dbReference type="EMBL" id="SIS45231.1"/>
    </source>
</evidence>
<dbReference type="Gene3D" id="2.60.120.10">
    <property type="entry name" value="Jelly Rolls"/>
    <property type="match status" value="1"/>
</dbReference>
<reference evidence="3" key="1">
    <citation type="submission" date="2017-01" db="EMBL/GenBank/DDBJ databases">
        <authorList>
            <person name="Varghese N."/>
            <person name="Submissions S."/>
        </authorList>
    </citation>
    <scope>NUCLEOTIDE SEQUENCE [LARGE SCALE GENOMIC DNA]</scope>
    <source>
        <strain evidence="3">DSM 23145</strain>
    </source>
</reference>
<protein>
    <submittedName>
        <fullName evidence="2">dTDP-4-dehydrorhamnose 3,5-epimerase</fullName>
    </submittedName>
</protein>
<name>A0A1N7J7K4_9FLAO</name>
<accession>A0A1N7J7K4</accession>
<dbReference type="RefSeq" id="WP_076384466.1">
    <property type="nucleotide sequence ID" value="NZ_FTOI01000001.1"/>
</dbReference>
<dbReference type="InterPro" id="IPR014710">
    <property type="entry name" value="RmlC-like_jellyroll"/>
</dbReference>
<evidence type="ECO:0000313" key="3">
    <source>
        <dbReference type="Proteomes" id="UP000185839"/>
    </source>
</evidence>
<proteinExistence type="predicted"/>
<dbReference type="Pfam" id="PF05523">
    <property type="entry name" value="FdtA"/>
    <property type="match status" value="1"/>
</dbReference>
<sequence length="139" mass="16519">MKKPTIFTGKTHQDERGKLTFNNDFDTTEIKRIYFIENIDNQYIRAWQGHKVEERWFSVVKGSFEIKLIEINDWNSPDKDSEVITYDLNDENFKILHIPAGYISSIQSKEEVSKLMVMANYALGEIDDEYRFPYNFFTN</sequence>
<dbReference type="AlphaFoldDB" id="A0A1N7J7K4"/>
<dbReference type="InterPro" id="IPR011051">
    <property type="entry name" value="RmlC_Cupin_sf"/>
</dbReference>
<keyword evidence="3" id="KW-1185">Reference proteome</keyword>
<dbReference type="InterPro" id="IPR008894">
    <property type="entry name" value="QdtA_cupin_dom"/>
</dbReference>
<dbReference type="EMBL" id="FTOI01000001">
    <property type="protein sequence ID" value="SIS45231.1"/>
    <property type="molecule type" value="Genomic_DNA"/>
</dbReference>
<dbReference type="Proteomes" id="UP000185839">
    <property type="component" value="Unassembled WGS sequence"/>
</dbReference>
<evidence type="ECO:0000259" key="1">
    <source>
        <dbReference type="Pfam" id="PF05523"/>
    </source>
</evidence>
<organism evidence="2 3">
    <name type="scientific">Kaistella chaponensis</name>
    <dbReference type="NCBI Taxonomy" id="713588"/>
    <lineage>
        <taxon>Bacteria</taxon>
        <taxon>Pseudomonadati</taxon>
        <taxon>Bacteroidota</taxon>
        <taxon>Flavobacteriia</taxon>
        <taxon>Flavobacteriales</taxon>
        <taxon>Weeksellaceae</taxon>
        <taxon>Chryseobacterium group</taxon>
        <taxon>Kaistella</taxon>
    </lineage>
</organism>
<dbReference type="STRING" id="713588.SAMN05421789_101201"/>
<feature type="domain" description="Sugar 3,4-ketoisomerase QdtA cupin" evidence="1">
    <location>
        <begin position="10"/>
        <end position="125"/>
    </location>
</feature>